<keyword evidence="1" id="KW-0378">Hydrolase</keyword>
<evidence type="ECO:0000313" key="3">
    <source>
        <dbReference type="EMBL" id="KNE70672.1"/>
    </source>
</evidence>
<dbReference type="SUPFAM" id="SSF53474">
    <property type="entry name" value="alpha/beta-Hydrolases"/>
    <property type="match status" value="1"/>
</dbReference>
<dbReference type="eggNOG" id="ENOG502S28Q">
    <property type="taxonomic scope" value="Eukaryota"/>
</dbReference>
<dbReference type="OMA" id="HSCGGHM"/>
<dbReference type="STRING" id="578462.A0A0L0T7E5"/>
<dbReference type="VEuPathDB" id="FungiDB:AMAG_15429"/>
<dbReference type="PANTHER" id="PTHR48081:SF33">
    <property type="entry name" value="KYNURENINE FORMAMIDASE"/>
    <property type="match status" value="1"/>
</dbReference>
<dbReference type="InterPro" id="IPR029058">
    <property type="entry name" value="AB_hydrolase_fold"/>
</dbReference>
<dbReference type="InterPro" id="IPR050300">
    <property type="entry name" value="GDXG_lipolytic_enzyme"/>
</dbReference>
<proteinExistence type="predicted"/>
<reference evidence="4" key="2">
    <citation type="submission" date="2009-11" db="EMBL/GenBank/DDBJ databases">
        <title>The Genome Sequence of Allomyces macrogynus strain ATCC 38327.</title>
        <authorList>
            <consortium name="The Broad Institute Genome Sequencing Platform"/>
            <person name="Russ C."/>
            <person name="Cuomo C."/>
            <person name="Shea T."/>
            <person name="Young S.K."/>
            <person name="Zeng Q."/>
            <person name="Koehrsen M."/>
            <person name="Haas B."/>
            <person name="Borodovsky M."/>
            <person name="Guigo R."/>
            <person name="Alvarado L."/>
            <person name="Berlin A."/>
            <person name="Borenstein D."/>
            <person name="Chen Z."/>
            <person name="Engels R."/>
            <person name="Freedman E."/>
            <person name="Gellesch M."/>
            <person name="Goldberg J."/>
            <person name="Griggs A."/>
            <person name="Gujja S."/>
            <person name="Heiman D."/>
            <person name="Hepburn T."/>
            <person name="Howarth C."/>
            <person name="Jen D."/>
            <person name="Larson L."/>
            <person name="Lewis B."/>
            <person name="Mehta T."/>
            <person name="Park D."/>
            <person name="Pearson M."/>
            <person name="Roberts A."/>
            <person name="Saif S."/>
            <person name="Shenoy N."/>
            <person name="Sisk P."/>
            <person name="Stolte C."/>
            <person name="Sykes S."/>
            <person name="Walk T."/>
            <person name="White J."/>
            <person name="Yandava C."/>
            <person name="Burger G."/>
            <person name="Gray M.W."/>
            <person name="Holland P.W.H."/>
            <person name="King N."/>
            <person name="Lang F.B.F."/>
            <person name="Roger A.J."/>
            <person name="Ruiz-Trillo I."/>
            <person name="Lander E."/>
            <person name="Nusbaum C."/>
        </authorList>
    </citation>
    <scope>NUCLEOTIDE SEQUENCE [LARGE SCALE GENOMIC DNA]</scope>
    <source>
        <strain evidence="4">ATCC 38327</strain>
    </source>
</reference>
<reference evidence="3 4" key="1">
    <citation type="submission" date="2009-11" db="EMBL/GenBank/DDBJ databases">
        <title>Annotation of Allomyces macrogynus ATCC 38327.</title>
        <authorList>
            <consortium name="The Broad Institute Genome Sequencing Platform"/>
            <person name="Russ C."/>
            <person name="Cuomo C."/>
            <person name="Burger G."/>
            <person name="Gray M.W."/>
            <person name="Holland P.W.H."/>
            <person name="King N."/>
            <person name="Lang F.B.F."/>
            <person name="Roger A.J."/>
            <person name="Ruiz-Trillo I."/>
            <person name="Young S.K."/>
            <person name="Zeng Q."/>
            <person name="Gargeya S."/>
            <person name="Fitzgerald M."/>
            <person name="Haas B."/>
            <person name="Abouelleil A."/>
            <person name="Alvarado L."/>
            <person name="Arachchi H.M."/>
            <person name="Berlin A."/>
            <person name="Chapman S.B."/>
            <person name="Gearin G."/>
            <person name="Goldberg J."/>
            <person name="Griggs A."/>
            <person name="Gujja S."/>
            <person name="Hansen M."/>
            <person name="Heiman D."/>
            <person name="Howarth C."/>
            <person name="Larimer J."/>
            <person name="Lui A."/>
            <person name="MacDonald P.J.P."/>
            <person name="McCowen C."/>
            <person name="Montmayeur A."/>
            <person name="Murphy C."/>
            <person name="Neiman D."/>
            <person name="Pearson M."/>
            <person name="Priest M."/>
            <person name="Roberts A."/>
            <person name="Saif S."/>
            <person name="Shea T."/>
            <person name="Sisk P."/>
            <person name="Stolte C."/>
            <person name="Sykes S."/>
            <person name="Wortman J."/>
            <person name="Nusbaum C."/>
            <person name="Birren B."/>
        </authorList>
    </citation>
    <scope>NUCLEOTIDE SEQUENCE [LARGE SCALE GENOMIC DNA]</scope>
    <source>
        <strain evidence="3 4">ATCC 38327</strain>
    </source>
</reference>
<accession>A0A0L0T7E5</accession>
<gene>
    <name evidence="3" type="ORF">AMAG_15429</name>
</gene>
<organism evidence="3 4">
    <name type="scientific">Allomyces macrogynus (strain ATCC 38327)</name>
    <name type="common">Allomyces javanicus var. macrogynus</name>
    <dbReference type="NCBI Taxonomy" id="578462"/>
    <lineage>
        <taxon>Eukaryota</taxon>
        <taxon>Fungi</taxon>
        <taxon>Fungi incertae sedis</taxon>
        <taxon>Blastocladiomycota</taxon>
        <taxon>Blastocladiomycetes</taxon>
        <taxon>Blastocladiales</taxon>
        <taxon>Blastocladiaceae</taxon>
        <taxon>Allomyces</taxon>
    </lineage>
</organism>
<name>A0A0L0T7E5_ALLM3</name>
<dbReference type="Pfam" id="PF20434">
    <property type="entry name" value="BD-FAE"/>
    <property type="match status" value="1"/>
</dbReference>
<dbReference type="Proteomes" id="UP000054350">
    <property type="component" value="Unassembled WGS sequence"/>
</dbReference>
<dbReference type="EMBL" id="GG745367">
    <property type="protein sequence ID" value="KNE70672.1"/>
    <property type="molecule type" value="Genomic_DNA"/>
</dbReference>
<dbReference type="PANTHER" id="PTHR48081">
    <property type="entry name" value="AB HYDROLASE SUPERFAMILY PROTEIN C4A8.06C"/>
    <property type="match status" value="1"/>
</dbReference>
<evidence type="ECO:0000256" key="1">
    <source>
        <dbReference type="ARBA" id="ARBA00022801"/>
    </source>
</evidence>
<evidence type="ECO:0000313" key="4">
    <source>
        <dbReference type="Proteomes" id="UP000054350"/>
    </source>
</evidence>
<dbReference type="InterPro" id="IPR049492">
    <property type="entry name" value="BD-FAE-like_dom"/>
</dbReference>
<dbReference type="GO" id="GO:0016787">
    <property type="term" value="F:hydrolase activity"/>
    <property type="evidence" value="ECO:0007669"/>
    <property type="project" value="UniProtKB-KW"/>
</dbReference>
<sequence>MTSLNHPQSAAAVQAPKPVELVEVRDMPYVAAKGTTIDPAHHVDLYLWPNEQERKSRPLIVFLHGGAWRSNSRGDFTTTAHLLAHATHCAIAVPGYRLSLPADSPTRPQHPSHALDAHTAITYLSTQSARFGYDPSRIILVGHSAGAHMAAFAAWSLGAPNVVSVVAVDGIYNIVDLVDEYPDYRGFIEQAFGSDAKAWTAASAVALAEQKAKGLVAVIHSRDDELLTFRQSDLFLAGLQKRSGVVEVVKEYAVVTGKHDELLKTDAFAKCVAGVVDRVVARK</sequence>
<keyword evidence="4" id="KW-1185">Reference proteome</keyword>
<dbReference type="Gene3D" id="3.40.50.1820">
    <property type="entry name" value="alpha/beta hydrolase"/>
    <property type="match status" value="1"/>
</dbReference>
<dbReference type="OrthoDB" id="6495301at2759"/>
<feature type="domain" description="BD-FAE-like" evidence="2">
    <location>
        <begin position="44"/>
        <end position="236"/>
    </location>
</feature>
<evidence type="ECO:0000259" key="2">
    <source>
        <dbReference type="Pfam" id="PF20434"/>
    </source>
</evidence>
<protein>
    <recommendedName>
        <fullName evidence="2">BD-FAE-like domain-containing protein</fullName>
    </recommendedName>
</protein>
<dbReference type="AlphaFoldDB" id="A0A0L0T7E5"/>